<name>A0ACB8DCI0_DERSI</name>
<organism evidence="1 2">
    <name type="scientific">Dermacentor silvarum</name>
    <name type="common">Tick</name>
    <dbReference type="NCBI Taxonomy" id="543639"/>
    <lineage>
        <taxon>Eukaryota</taxon>
        <taxon>Metazoa</taxon>
        <taxon>Ecdysozoa</taxon>
        <taxon>Arthropoda</taxon>
        <taxon>Chelicerata</taxon>
        <taxon>Arachnida</taxon>
        <taxon>Acari</taxon>
        <taxon>Parasitiformes</taxon>
        <taxon>Ixodida</taxon>
        <taxon>Ixodoidea</taxon>
        <taxon>Ixodidae</taxon>
        <taxon>Rhipicephalinae</taxon>
        <taxon>Dermacentor</taxon>
    </lineage>
</organism>
<keyword evidence="2" id="KW-1185">Reference proteome</keyword>
<sequence>MFYQVERVMWLNLLNRRNSRSPWKPAWASVFSSLFGHKCALTRPWSSSVADDRDTYRRYLPYQRPTGAAPPSGSQGARRTQDGADEHSAITSRGVTPGQKRQMVCTSQPDCKRRDTGESEDESTIIQDDNVANLSDLHMDEGGFRIMFEVVTSAVAVLDADGDGDLDCVVVVREHLDENKKTARYVWLLPSLNGRQAENLTYHLKEGPTPDKPVLTVDDGADGEKTANFIYTNYKNCVVVDIPFKKKRSCGLWVTKDAVHSVPQECVDQFEDNCDMEVAVFDDETCKGVLDNI</sequence>
<reference evidence="1" key="1">
    <citation type="submission" date="2020-05" db="EMBL/GenBank/DDBJ databases">
        <title>Large-scale comparative analyses of tick genomes elucidate their genetic diversity and vector capacities.</title>
        <authorList>
            <person name="Jia N."/>
            <person name="Wang J."/>
            <person name="Shi W."/>
            <person name="Du L."/>
            <person name="Sun Y."/>
            <person name="Zhan W."/>
            <person name="Jiang J."/>
            <person name="Wang Q."/>
            <person name="Zhang B."/>
            <person name="Ji P."/>
            <person name="Sakyi L.B."/>
            <person name="Cui X."/>
            <person name="Yuan T."/>
            <person name="Jiang B."/>
            <person name="Yang W."/>
            <person name="Lam T.T.-Y."/>
            <person name="Chang Q."/>
            <person name="Ding S."/>
            <person name="Wang X."/>
            <person name="Zhu J."/>
            <person name="Ruan X."/>
            <person name="Zhao L."/>
            <person name="Wei J."/>
            <person name="Que T."/>
            <person name="Du C."/>
            <person name="Cheng J."/>
            <person name="Dai P."/>
            <person name="Han X."/>
            <person name="Huang E."/>
            <person name="Gao Y."/>
            <person name="Liu J."/>
            <person name="Shao H."/>
            <person name="Ye R."/>
            <person name="Li L."/>
            <person name="Wei W."/>
            <person name="Wang X."/>
            <person name="Wang C."/>
            <person name="Yang T."/>
            <person name="Huo Q."/>
            <person name="Li W."/>
            <person name="Guo W."/>
            <person name="Chen H."/>
            <person name="Zhou L."/>
            <person name="Ni X."/>
            <person name="Tian J."/>
            <person name="Zhou Y."/>
            <person name="Sheng Y."/>
            <person name="Liu T."/>
            <person name="Pan Y."/>
            <person name="Xia L."/>
            <person name="Li J."/>
            <person name="Zhao F."/>
            <person name="Cao W."/>
        </authorList>
    </citation>
    <scope>NUCLEOTIDE SEQUENCE</scope>
    <source>
        <strain evidence="1">Dsil-2018</strain>
    </source>
</reference>
<dbReference type="Proteomes" id="UP000821865">
    <property type="component" value="Chromosome 2"/>
</dbReference>
<gene>
    <name evidence="1" type="ORF">HPB49_010306</name>
</gene>
<accession>A0ACB8DCI0</accession>
<proteinExistence type="predicted"/>
<evidence type="ECO:0000313" key="1">
    <source>
        <dbReference type="EMBL" id="KAH7965740.1"/>
    </source>
</evidence>
<dbReference type="EMBL" id="CM023471">
    <property type="protein sequence ID" value="KAH7965740.1"/>
    <property type="molecule type" value="Genomic_DNA"/>
</dbReference>
<evidence type="ECO:0000313" key="2">
    <source>
        <dbReference type="Proteomes" id="UP000821865"/>
    </source>
</evidence>
<comment type="caution">
    <text evidence="1">The sequence shown here is derived from an EMBL/GenBank/DDBJ whole genome shotgun (WGS) entry which is preliminary data.</text>
</comment>
<protein>
    <submittedName>
        <fullName evidence="1">Uncharacterized protein</fullName>
    </submittedName>
</protein>